<feature type="signal peptide" evidence="2">
    <location>
        <begin position="1"/>
        <end position="35"/>
    </location>
</feature>
<organism evidence="3 4">
    <name type="scientific">[Mycobacterium] kokjensenii</name>
    <dbReference type="NCBI Taxonomy" id="3064287"/>
    <lineage>
        <taxon>Bacteria</taxon>
        <taxon>Bacillati</taxon>
        <taxon>Actinomycetota</taxon>
        <taxon>Actinomycetes</taxon>
        <taxon>Mycobacteriales</taxon>
        <taxon>Mycobacteriaceae</taxon>
        <taxon>Mycolicibacter</taxon>
    </lineage>
</organism>
<proteinExistence type="predicted"/>
<gene>
    <name evidence="3" type="ORF">MU0083_002731</name>
</gene>
<evidence type="ECO:0000313" key="3">
    <source>
        <dbReference type="EMBL" id="CAJ1501632.1"/>
    </source>
</evidence>
<reference evidence="3 4" key="1">
    <citation type="submission" date="2023-08" db="EMBL/GenBank/DDBJ databases">
        <authorList>
            <person name="Folkvardsen B D."/>
            <person name="Norman A."/>
        </authorList>
    </citation>
    <scope>NUCLEOTIDE SEQUENCE [LARGE SCALE GENOMIC DNA]</scope>
    <source>
        <strain evidence="3 4">Mu0083</strain>
    </source>
</reference>
<dbReference type="EMBL" id="OY726394">
    <property type="protein sequence ID" value="CAJ1501632.1"/>
    <property type="molecule type" value="Genomic_DNA"/>
</dbReference>
<evidence type="ECO:0000256" key="2">
    <source>
        <dbReference type="SAM" id="SignalP"/>
    </source>
</evidence>
<feature type="chain" id="PRO_5045041958" description="Exported repetitive protein" evidence="2">
    <location>
        <begin position="36"/>
        <end position="166"/>
    </location>
</feature>
<evidence type="ECO:0008006" key="5">
    <source>
        <dbReference type="Google" id="ProtNLM"/>
    </source>
</evidence>
<feature type="region of interest" description="Disordered" evidence="1">
    <location>
        <begin position="127"/>
        <end position="147"/>
    </location>
</feature>
<evidence type="ECO:0000256" key="1">
    <source>
        <dbReference type="SAM" id="MobiDB-lite"/>
    </source>
</evidence>
<keyword evidence="2" id="KW-0732">Signal</keyword>
<protein>
    <recommendedName>
        <fullName evidence="5">Exported repetitive protein</fullName>
    </recommendedName>
</protein>
<dbReference type="RefSeq" id="WP_308473476.1">
    <property type="nucleotide sequence ID" value="NZ_OY726394.1"/>
</dbReference>
<evidence type="ECO:0000313" key="4">
    <source>
        <dbReference type="Proteomes" id="UP001190336"/>
    </source>
</evidence>
<sequence length="166" mass="15959">MSVNRFAQPRFRLPLVCAGAMTLATLGFGIASAKAAPTLVDEPMPMPAQLSTPTMTDIPGVGAAGLSAPGIGVPGVGVPGLPGAAAGGPTAGVNAANSFLQALNGMLNRVVPGVGSIMPNDVSALTPPGAPMSGGPALEAPPAPAAPAAPAIVPQTLAGARSFSVH</sequence>
<keyword evidence="4" id="KW-1185">Reference proteome</keyword>
<accession>A0ABM9LMW1</accession>
<dbReference type="Proteomes" id="UP001190336">
    <property type="component" value="Chromosome"/>
</dbReference>
<name>A0ABM9LMW1_9MYCO</name>